<name>A0ABR4G8I6_9EURO</name>
<evidence type="ECO:0000313" key="2">
    <source>
        <dbReference type="EMBL" id="KAL2795311.1"/>
    </source>
</evidence>
<keyword evidence="1" id="KW-0472">Membrane</keyword>
<proteinExistence type="predicted"/>
<feature type="transmembrane region" description="Helical" evidence="1">
    <location>
        <begin position="706"/>
        <end position="730"/>
    </location>
</feature>
<evidence type="ECO:0000256" key="1">
    <source>
        <dbReference type="SAM" id="Phobius"/>
    </source>
</evidence>
<reference evidence="2 3" key="1">
    <citation type="submission" date="2024-07" db="EMBL/GenBank/DDBJ databases">
        <title>Section-level genome sequencing and comparative genomics of Aspergillus sections Usti and Cavernicolus.</title>
        <authorList>
            <consortium name="Lawrence Berkeley National Laboratory"/>
            <person name="Nybo J.L."/>
            <person name="Vesth T.C."/>
            <person name="Theobald S."/>
            <person name="Frisvad J.C."/>
            <person name="Larsen T.O."/>
            <person name="Kjaerboelling I."/>
            <person name="Rothschild-Mancinelli K."/>
            <person name="Lyhne E.K."/>
            <person name="Kogle M.E."/>
            <person name="Barry K."/>
            <person name="Clum A."/>
            <person name="Na H."/>
            <person name="Ledsgaard L."/>
            <person name="Lin J."/>
            <person name="Lipzen A."/>
            <person name="Kuo A."/>
            <person name="Riley R."/>
            <person name="Mondo S."/>
            <person name="Labutti K."/>
            <person name="Haridas S."/>
            <person name="Pangalinan J."/>
            <person name="Salamov A.A."/>
            <person name="Simmons B.A."/>
            <person name="Magnuson J.K."/>
            <person name="Chen J."/>
            <person name="Drula E."/>
            <person name="Henrissat B."/>
            <person name="Wiebenga A."/>
            <person name="Lubbers R.J."/>
            <person name="Gomes A.C."/>
            <person name="Makela M.R."/>
            <person name="Stajich J."/>
            <person name="Grigoriev I.V."/>
            <person name="Mortensen U.H."/>
            <person name="De Vries R.P."/>
            <person name="Baker S.E."/>
            <person name="Andersen M.R."/>
        </authorList>
    </citation>
    <scope>NUCLEOTIDE SEQUENCE [LARGE SCALE GENOMIC DNA]</scope>
    <source>
        <strain evidence="2 3">CBS 209.92</strain>
    </source>
</reference>
<evidence type="ECO:0000313" key="3">
    <source>
        <dbReference type="Proteomes" id="UP001610563"/>
    </source>
</evidence>
<accession>A0ABR4G8I6</accession>
<sequence length="824" mass="90017">MELTVAEVSGLIAAGVFVLQILIPLAIPWVLIAFLSQENSIITWTVLGRFLHSSLWPTILSSSTAETANVPWRVFLTSWGQTITLFVISVAAICSPLGLYTSIEPADSLTEHTFQYVGDTSAFGFGTPARSTGPFTRFCDGACPGTTEDEVCETRGLMEVCNSTYETRIPSDLLNIFNEGASAFSPTVSSIFDMQYRMYRNSTDPKSVLSWYTKPDYRTMSLLLLEDDVRLVEGLITDLHDGGIGFRNHTAPSEASLKYGASWDEDILFIEPETQCVPLNLSIHLITPPWNNDQKIFRDMTLVDDGGFSNLPRTTPDMSRRVNGQTDFDLRDRAYKAAWVNNYYTMLFFNLTDPDSDSARIDSSEGQGFDMFDEASRNFSIGFSSIQTNVDYGAYLDLTQSGNRTYNPHNVTAEHFATASTTCAGTTSGSPANINSSLITCGLVMGAATRTDGGNNLILDPQTPWKLPLYSCATAIKAVVKTVSLEYNGTGFDALNVSSLKPKEYPSDAALPIWGVEDIEKNTINDAPPMWGIVGPNATNLESAIQKYNISTLASKHLYLPGYMDQFYGLLRGLASVRRTTSQNLPGVEFYNQALLMAYTVGVAGYEPEADYSGASSHALYAKWQRLSKTAEGTASIINLIWTDVATNAAVGTRGWGLSAVAASMGIPSSSAMKKRDVEGEGGSVSEGASVPVTVYGSHIRYRIPFAVPAFVTLGITTFLLGSLIILLIMRRTGLTRMRMFLESTSVGRILSPFIQPPTEAARGAEAETEEKWIKRVGTQKVLITTDSIKIDSEVLEHRRLLVPEPEPGEEQKGAKPDVYVNAL</sequence>
<keyword evidence="1" id="KW-1133">Transmembrane helix</keyword>
<keyword evidence="1" id="KW-0812">Transmembrane</keyword>
<keyword evidence="3" id="KW-1185">Reference proteome</keyword>
<gene>
    <name evidence="2" type="ORF">BJX66DRAFT_171646</name>
</gene>
<organism evidence="2 3">
    <name type="scientific">Aspergillus keveii</name>
    <dbReference type="NCBI Taxonomy" id="714993"/>
    <lineage>
        <taxon>Eukaryota</taxon>
        <taxon>Fungi</taxon>
        <taxon>Dikarya</taxon>
        <taxon>Ascomycota</taxon>
        <taxon>Pezizomycotina</taxon>
        <taxon>Eurotiomycetes</taxon>
        <taxon>Eurotiomycetidae</taxon>
        <taxon>Eurotiales</taxon>
        <taxon>Aspergillaceae</taxon>
        <taxon>Aspergillus</taxon>
        <taxon>Aspergillus subgen. Nidulantes</taxon>
    </lineage>
</organism>
<feature type="transmembrane region" description="Helical" evidence="1">
    <location>
        <begin position="12"/>
        <end position="35"/>
    </location>
</feature>
<dbReference type="EMBL" id="JBFTWV010000036">
    <property type="protein sequence ID" value="KAL2795311.1"/>
    <property type="molecule type" value="Genomic_DNA"/>
</dbReference>
<protein>
    <submittedName>
        <fullName evidence="2">Uncharacterized protein</fullName>
    </submittedName>
</protein>
<dbReference type="Proteomes" id="UP001610563">
    <property type="component" value="Unassembled WGS sequence"/>
</dbReference>
<comment type="caution">
    <text evidence="2">The sequence shown here is derived from an EMBL/GenBank/DDBJ whole genome shotgun (WGS) entry which is preliminary data.</text>
</comment>